<dbReference type="STRING" id="1219065.VPR01S_05_02360"/>
<dbReference type="InterPro" id="IPR007396">
    <property type="entry name" value="TR_PAI2-type"/>
</dbReference>
<reference evidence="1 2" key="1">
    <citation type="submission" date="2013-09" db="EMBL/GenBank/DDBJ databases">
        <title>Whole genome shotgun sequence of Vibrio proteolyticus NBRC 13287.</title>
        <authorList>
            <person name="Isaki S."/>
            <person name="Hosoyama A."/>
            <person name="Numata M."/>
            <person name="Hashimoto M."/>
            <person name="Hosoyama Y."/>
            <person name="Tsuchikane K."/>
            <person name="Noguchi M."/>
            <person name="Hirakata S."/>
            <person name="Ichikawa N."/>
            <person name="Ohji S."/>
            <person name="Yamazoe A."/>
            <person name="Fujita N."/>
        </authorList>
    </citation>
    <scope>NUCLEOTIDE SEQUENCE [LARGE SCALE GENOMIC DNA]</scope>
    <source>
        <strain evidence="1 2">NBRC 13287</strain>
    </source>
</reference>
<dbReference type="eggNOG" id="COG2808">
    <property type="taxonomic scope" value="Bacteria"/>
</dbReference>
<dbReference type="Gene3D" id="2.30.110.10">
    <property type="entry name" value="Electron Transport, Fmn-binding Protein, Chain A"/>
    <property type="match status" value="1"/>
</dbReference>
<name>U2ZGY2_VIBPR</name>
<evidence type="ECO:0000313" key="2">
    <source>
        <dbReference type="Proteomes" id="UP000016570"/>
    </source>
</evidence>
<proteinExistence type="predicted"/>
<dbReference type="Proteomes" id="UP000016570">
    <property type="component" value="Unassembled WGS sequence"/>
</dbReference>
<dbReference type="PIRSF" id="PIRSF010372">
    <property type="entry name" value="PaiB"/>
    <property type="match status" value="1"/>
</dbReference>
<accession>U2ZGY2</accession>
<keyword evidence="2" id="KW-1185">Reference proteome</keyword>
<dbReference type="PANTHER" id="PTHR35802">
    <property type="entry name" value="PROTEASE SYNTHASE AND SPORULATION PROTEIN PAI 2"/>
    <property type="match status" value="1"/>
</dbReference>
<dbReference type="AlphaFoldDB" id="U2ZGY2"/>
<evidence type="ECO:0000313" key="1">
    <source>
        <dbReference type="EMBL" id="GAD66941.1"/>
    </source>
</evidence>
<gene>
    <name evidence="1" type="ORF">VPR01S_05_02360</name>
</gene>
<dbReference type="PANTHER" id="PTHR35802:SF1">
    <property type="entry name" value="PROTEASE SYNTHASE AND SPORULATION PROTEIN PAI 2"/>
    <property type="match status" value="1"/>
</dbReference>
<dbReference type="Pfam" id="PF04299">
    <property type="entry name" value="FMN_bind_2"/>
    <property type="match status" value="1"/>
</dbReference>
<organism evidence="1 2">
    <name type="scientific">Vibrio proteolyticus NBRC 13287</name>
    <dbReference type="NCBI Taxonomy" id="1219065"/>
    <lineage>
        <taxon>Bacteria</taxon>
        <taxon>Pseudomonadati</taxon>
        <taxon>Pseudomonadota</taxon>
        <taxon>Gammaproteobacteria</taxon>
        <taxon>Vibrionales</taxon>
        <taxon>Vibrionaceae</taxon>
        <taxon>Vibrio</taxon>
    </lineage>
</organism>
<evidence type="ECO:0008006" key="3">
    <source>
        <dbReference type="Google" id="ProtNLM"/>
    </source>
</evidence>
<sequence>MSGDNAIIDFIAHHGFALMVSPTQEATHLPLILEPSEGPKGVLYGHLAKANPHWKQLSGQRVLIVFQGPHAYISPTWYRRKPAVPTWNYASVHCYGTVEFLDASETLASLEQLTAKYEPELLHANDTMPDEFVDKLSHAIVGIRIVLDDILAKEKLGQHRSQDDQQGVVAGLCSQDSLEAEMLVQYMRQRHLGTGE</sequence>
<dbReference type="InterPro" id="IPR012349">
    <property type="entry name" value="Split_barrel_FMN-bd"/>
</dbReference>
<protein>
    <recommendedName>
        <fullName evidence="3">Transcriptional regulator</fullName>
    </recommendedName>
</protein>
<dbReference type="SUPFAM" id="SSF50475">
    <property type="entry name" value="FMN-binding split barrel"/>
    <property type="match status" value="1"/>
</dbReference>
<dbReference type="EMBL" id="BATJ01000005">
    <property type="protein sequence ID" value="GAD66941.1"/>
    <property type="molecule type" value="Genomic_DNA"/>
</dbReference>
<comment type="caution">
    <text evidence="1">The sequence shown here is derived from an EMBL/GenBank/DDBJ whole genome shotgun (WGS) entry which is preliminary data.</text>
</comment>